<dbReference type="PANTHER" id="PTHR33269:SF19">
    <property type="entry name" value="NADH-QUINONE OXIDOREDUCTASE SUBUNIT J"/>
    <property type="match status" value="1"/>
</dbReference>
<reference evidence="3" key="1">
    <citation type="submission" date="2022-01" db="EMBL/GenBank/DDBJ databases">
        <title>Nocardioidaceae gen. sp. A5X3R13.</title>
        <authorList>
            <person name="Lopez Marin M.A."/>
            <person name="Uhlik O."/>
        </authorList>
    </citation>
    <scope>NUCLEOTIDE SEQUENCE</scope>
    <source>
        <strain evidence="3">A5X3R13</strain>
    </source>
</reference>
<dbReference type="PANTHER" id="PTHR33269">
    <property type="entry name" value="NADH-UBIQUINONE OXIDOREDUCTASE CHAIN 6"/>
    <property type="match status" value="1"/>
</dbReference>
<comment type="similarity">
    <text evidence="1">Belongs to the complex I subunit 6 family.</text>
</comment>
<feature type="transmembrane region" description="Helical" evidence="1">
    <location>
        <begin position="56"/>
        <end position="80"/>
    </location>
</feature>
<comment type="catalytic activity">
    <reaction evidence="1">
        <text>a quinone + NADH + 5 H(+)(in) = a quinol + NAD(+) + 4 H(+)(out)</text>
        <dbReference type="Rhea" id="RHEA:57888"/>
        <dbReference type="ChEBI" id="CHEBI:15378"/>
        <dbReference type="ChEBI" id="CHEBI:24646"/>
        <dbReference type="ChEBI" id="CHEBI:57540"/>
        <dbReference type="ChEBI" id="CHEBI:57945"/>
        <dbReference type="ChEBI" id="CHEBI:132124"/>
    </reaction>
</comment>
<dbReference type="InterPro" id="IPR001457">
    <property type="entry name" value="NADH_UbQ/plastoQ_OxRdtase_su6"/>
</dbReference>
<dbReference type="Proteomes" id="UP001164390">
    <property type="component" value="Chromosome"/>
</dbReference>
<dbReference type="GO" id="GO:0008137">
    <property type="term" value="F:NADH dehydrogenase (ubiquinone) activity"/>
    <property type="evidence" value="ECO:0007669"/>
    <property type="project" value="UniProtKB-UniRule"/>
</dbReference>
<dbReference type="EMBL" id="CP094970">
    <property type="protein sequence ID" value="UYM03687.1"/>
    <property type="molecule type" value="Genomic_DNA"/>
</dbReference>
<evidence type="ECO:0000313" key="4">
    <source>
        <dbReference type="Proteomes" id="UP001164390"/>
    </source>
</evidence>
<dbReference type="AlphaFoldDB" id="A0AA46YJ09"/>
<keyword evidence="1" id="KW-0520">NAD</keyword>
<comment type="subcellular location">
    <subcellularLocation>
        <location evidence="1">Cell membrane</location>
        <topology evidence="1">Multi-pass membrane protein</topology>
    </subcellularLocation>
</comment>
<dbReference type="RefSeq" id="WP_271632322.1">
    <property type="nucleotide sequence ID" value="NZ_CP094970.1"/>
</dbReference>
<organism evidence="3 4">
    <name type="scientific">Solicola gregarius</name>
    <dbReference type="NCBI Taxonomy" id="2908642"/>
    <lineage>
        <taxon>Bacteria</taxon>
        <taxon>Bacillati</taxon>
        <taxon>Actinomycetota</taxon>
        <taxon>Actinomycetes</taxon>
        <taxon>Propionibacteriales</taxon>
        <taxon>Nocardioidaceae</taxon>
        <taxon>Solicola</taxon>
    </lineage>
</organism>
<evidence type="ECO:0000313" key="3">
    <source>
        <dbReference type="EMBL" id="UYM03687.1"/>
    </source>
</evidence>
<name>A0AA46YJ09_9ACTN</name>
<dbReference type="Gene3D" id="1.20.120.1200">
    <property type="entry name" value="NADH-ubiquinone/plastoquinone oxidoreductase chain 6, subunit NuoJ"/>
    <property type="match status" value="1"/>
</dbReference>
<dbReference type="GO" id="GO:0016491">
    <property type="term" value="F:oxidoreductase activity"/>
    <property type="evidence" value="ECO:0007669"/>
    <property type="project" value="UniProtKB-KW"/>
</dbReference>
<dbReference type="EC" id="7.1.1.-" evidence="1"/>
<keyword evidence="1" id="KW-0812">Transmembrane</keyword>
<dbReference type="GO" id="GO:0048038">
    <property type="term" value="F:quinone binding"/>
    <property type="evidence" value="ECO:0007669"/>
    <property type="project" value="UniProtKB-UniRule"/>
</dbReference>
<feature type="transmembrane region" description="Helical" evidence="1">
    <location>
        <begin position="143"/>
        <end position="165"/>
    </location>
</feature>
<feature type="compositionally biased region" description="Acidic residues" evidence="2">
    <location>
        <begin position="263"/>
        <end position="274"/>
    </location>
</feature>
<sequence>MNAWEEFAFWAMGTVMVASALGMVLARKAVHCALFLATIMITLAIMYAAQGAPFLFAVQIIVYTGAILMLFLFVLMLVGVDSSDSIVETIKGQRLLAAFVGIVFGVVFAVAVSQTAVGTVVGTDAANEDGNVYGVAKYLFSDYMYAFELTGALLTAAVLAAMVLAHRERLERKQSQREMAQQRMADYADSGKHPGPLPTPGVFARHNANDTPALLPDGSISELSISRTLRARGTVKGALADDVNETIRMLDPEAPRDDVPDGTGDDNDGEEPTA</sequence>
<evidence type="ECO:0000256" key="1">
    <source>
        <dbReference type="RuleBase" id="RU004429"/>
    </source>
</evidence>
<accession>A0AA46YJ09</accession>
<evidence type="ECO:0000256" key="2">
    <source>
        <dbReference type="SAM" id="MobiDB-lite"/>
    </source>
</evidence>
<feature type="transmembrane region" description="Helical" evidence="1">
    <location>
        <begin position="92"/>
        <end position="112"/>
    </location>
</feature>
<keyword evidence="3" id="KW-0560">Oxidoreductase</keyword>
<dbReference type="GO" id="GO:0005886">
    <property type="term" value="C:plasma membrane"/>
    <property type="evidence" value="ECO:0007669"/>
    <property type="project" value="UniProtKB-SubCell"/>
</dbReference>
<keyword evidence="1" id="KW-1133">Transmembrane helix</keyword>
<comment type="function">
    <text evidence="1">NDH-1 shuttles electrons from NADH, via FMN and iron-sulfur (Fe-S) centers, to quinones in the respiratory chain. Couples the redox reaction to proton translocation (for every two electrons transferred, four hydrogen ions are translocated across the cytoplasmic membrane), and thus conserves the redox energy in a proton gradient.</text>
</comment>
<keyword evidence="1" id="KW-0874">Quinone</keyword>
<feature type="region of interest" description="Disordered" evidence="2">
    <location>
        <begin position="244"/>
        <end position="274"/>
    </location>
</feature>
<feature type="transmembrane region" description="Helical" evidence="1">
    <location>
        <begin position="33"/>
        <end position="50"/>
    </location>
</feature>
<dbReference type="NCBIfam" id="NF005165">
    <property type="entry name" value="PRK06638.1-5"/>
    <property type="match status" value="1"/>
</dbReference>
<keyword evidence="1" id="KW-0472">Membrane</keyword>
<gene>
    <name evidence="3" type="ORF">L0C25_14150</name>
</gene>
<dbReference type="InterPro" id="IPR042106">
    <property type="entry name" value="Nuo/plastoQ_OxRdtase_6_NuoJ"/>
</dbReference>
<dbReference type="Pfam" id="PF00499">
    <property type="entry name" value="Oxidored_q3"/>
    <property type="match status" value="1"/>
</dbReference>
<dbReference type="KEGG" id="sgrg:L0C25_14150"/>
<feature type="region of interest" description="Disordered" evidence="2">
    <location>
        <begin position="173"/>
        <end position="215"/>
    </location>
</feature>
<protein>
    <recommendedName>
        <fullName evidence="1">NADH-quinone oxidoreductase subunit J</fullName>
        <ecNumber evidence="1">7.1.1.-</ecNumber>
    </recommendedName>
</protein>
<proteinExistence type="inferred from homology"/>
<keyword evidence="1" id="KW-1003">Cell membrane</keyword>
<keyword evidence="4" id="KW-1185">Reference proteome</keyword>
<feature type="transmembrane region" description="Helical" evidence="1">
    <location>
        <begin position="7"/>
        <end position="26"/>
    </location>
</feature>
<feature type="compositionally biased region" description="Basic and acidic residues" evidence="2">
    <location>
        <begin position="248"/>
        <end position="259"/>
    </location>
</feature>